<dbReference type="Gene3D" id="3.40.50.2300">
    <property type="match status" value="1"/>
</dbReference>
<dbReference type="EMBL" id="QSBM01000021">
    <property type="protein sequence ID" value="RGX24575.1"/>
    <property type="molecule type" value="Genomic_DNA"/>
</dbReference>
<dbReference type="InterPro" id="IPR007492">
    <property type="entry name" value="LytTR_DNA-bd_dom"/>
</dbReference>
<dbReference type="PROSITE" id="PS50110">
    <property type="entry name" value="RESPONSE_REGULATORY"/>
    <property type="match status" value="1"/>
</dbReference>
<dbReference type="SUPFAM" id="SSF52172">
    <property type="entry name" value="CheY-like"/>
    <property type="match status" value="1"/>
</dbReference>
<protein>
    <recommendedName>
        <fullName evidence="1">Stage 0 sporulation protein A homolog</fullName>
    </recommendedName>
</protein>
<comment type="function">
    <text evidence="2">May play the central regulatory role in sporulation. It may be an element of the effector pathway responsible for the activation of sporulation genes in response to nutritional stress. Spo0A may act in concert with spo0H (a sigma factor) to control the expression of some genes that are critical to the sporulation process.</text>
</comment>
<comment type="caution">
    <text evidence="5">The sequence shown here is derived from an EMBL/GenBank/DDBJ whole genome shotgun (WGS) entry which is preliminary data.</text>
</comment>
<dbReference type="Proteomes" id="UP000283880">
    <property type="component" value="Unassembled WGS sequence"/>
</dbReference>
<evidence type="ECO:0000259" key="4">
    <source>
        <dbReference type="PROSITE" id="PS50110"/>
    </source>
</evidence>
<dbReference type="PANTHER" id="PTHR37299">
    <property type="entry name" value="TRANSCRIPTIONAL REGULATOR-RELATED"/>
    <property type="match status" value="1"/>
</dbReference>
<proteinExistence type="predicted"/>
<evidence type="ECO:0000313" key="6">
    <source>
        <dbReference type="Proteomes" id="UP000283880"/>
    </source>
</evidence>
<evidence type="ECO:0000256" key="1">
    <source>
        <dbReference type="ARBA" id="ARBA00018672"/>
    </source>
</evidence>
<dbReference type="CDD" id="cd00156">
    <property type="entry name" value="REC"/>
    <property type="match status" value="1"/>
</dbReference>
<gene>
    <name evidence="5" type="ORF">DWV29_22680</name>
</gene>
<evidence type="ECO:0000256" key="3">
    <source>
        <dbReference type="PROSITE-ProRule" id="PRU00169"/>
    </source>
</evidence>
<dbReference type="SMART" id="SM00448">
    <property type="entry name" value="REC"/>
    <property type="match status" value="1"/>
</dbReference>
<dbReference type="GO" id="GO:0003677">
    <property type="term" value="F:DNA binding"/>
    <property type="evidence" value="ECO:0007669"/>
    <property type="project" value="UniProtKB-KW"/>
</dbReference>
<dbReference type="Gene3D" id="2.40.50.1020">
    <property type="entry name" value="LytTr DNA-binding domain"/>
    <property type="match status" value="1"/>
</dbReference>
<dbReference type="Pfam" id="PF00072">
    <property type="entry name" value="Response_reg"/>
    <property type="match status" value="1"/>
</dbReference>
<evidence type="ECO:0000256" key="2">
    <source>
        <dbReference type="ARBA" id="ARBA00024867"/>
    </source>
</evidence>
<sequence length="244" mass="28076">MVIAVVDDTLQDRTAMETMLKQYFGGRGMDFSMDMYSSAEAFLKSYGPGRYSLIFFDIYMGGMNGMEAALRVRRMDGDCHLVFFTSSTDYAVDSYKVQAAYYLMKPLNYGELCAALDRIFGRNESGERELQVELKTGIKAAVPLKKILYLECIRRMPLVHTVDSVIEAVSSFSSLADQLKQDKRFLCCNRSIYVNMDWIREAGDMDLVLKNGEHLPMRVRGRAQIKKDYLRYMLRELRENDKTV</sequence>
<dbReference type="PANTHER" id="PTHR37299:SF1">
    <property type="entry name" value="STAGE 0 SPORULATION PROTEIN A HOMOLOG"/>
    <property type="match status" value="1"/>
</dbReference>
<dbReference type="SMART" id="SM00850">
    <property type="entry name" value="LytTR"/>
    <property type="match status" value="1"/>
</dbReference>
<dbReference type="Pfam" id="PF04397">
    <property type="entry name" value="LytTR"/>
    <property type="match status" value="1"/>
</dbReference>
<organism evidence="5 6">
    <name type="scientific">Enterocloster asparagiformis</name>
    <dbReference type="NCBI Taxonomy" id="333367"/>
    <lineage>
        <taxon>Bacteria</taxon>
        <taxon>Bacillati</taxon>
        <taxon>Bacillota</taxon>
        <taxon>Clostridia</taxon>
        <taxon>Lachnospirales</taxon>
        <taxon>Lachnospiraceae</taxon>
        <taxon>Enterocloster</taxon>
    </lineage>
</organism>
<dbReference type="AlphaFoldDB" id="A0A413F9B1"/>
<dbReference type="RefSeq" id="WP_007719716.1">
    <property type="nucleotide sequence ID" value="NZ_BAABXR010000001.1"/>
</dbReference>
<dbReference type="InterPro" id="IPR011006">
    <property type="entry name" value="CheY-like_superfamily"/>
</dbReference>
<dbReference type="GO" id="GO:0000156">
    <property type="term" value="F:phosphorelay response regulator activity"/>
    <property type="evidence" value="ECO:0007669"/>
    <property type="project" value="InterPro"/>
</dbReference>
<name>A0A413F9B1_9FIRM</name>
<feature type="domain" description="Response regulatory" evidence="4">
    <location>
        <begin position="2"/>
        <end position="120"/>
    </location>
</feature>
<dbReference type="OrthoDB" id="9802383at2"/>
<evidence type="ECO:0000313" key="5">
    <source>
        <dbReference type="EMBL" id="RGX24575.1"/>
    </source>
</evidence>
<keyword evidence="5" id="KW-0238">DNA-binding</keyword>
<dbReference type="InterPro" id="IPR046947">
    <property type="entry name" value="LytR-like"/>
</dbReference>
<reference evidence="5 6" key="1">
    <citation type="submission" date="2018-08" db="EMBL/GenBank/DDBJ databases">
        <title>A genome reference for cultivated species of the human gut microbiota.</title>
        <authorList>
            <person name="Zou Y."/>
            <person name="Xue W."/>
            <person name="Luo G."/>
        </authorList>
    </citation>
    <scope>NUCLEOTIDE SEQUENCE [LARGE SCALE GENOMIC DNA]</scope>
    <source>
        <strain evidence="5 6">AF04-15</strain>
    </source>
</reference>
<keyword evidence="3" id="KW-0597">Phosphoprotein</keyword>
<feature type="modified residue" description="4-aspartylphosphate" evidence="3">
    <location>
        <position position="57"/>
    </location>
</feature>
<dbReference type="InterPro" id="IPR001789">
    <property type="entry name" value="Sig_transdc_resp-reg_receiver"/>
</dbReference>
<accession>A0A413F9B1</accession>